<name>A0ACC0H105_9ERIC</name>
<gene>
    <name evidence="1" type="ORF">LOK49_LG07G02925</name>
</gene>
<sequence>MAITRQFMAHRCMEKESVSKTHPERKKRVNYVYESSRKVWMGKGEDQETGKKELIEWCKLLEGELGDKSYFGIETLGFVDIALVPFYNWFIFFKTFADFSFEAECPKLVSWGKRCFEKECVSKSLPNPDQIYAAYLEFQKRMQM</sequence>
<organism evidence="1 2">
    <name type="scientific">Camellia lanceoleosa</name>
    <dbReference type="NCBI Taxonomy" id="1840588"/>
    <lineage>
        <taxon>Eukaryota</taxon>
        <taxon>Viridiplantae</taxon>
        <taxon>Streptophyta</taxon>
        <taxon>Embryophyta</taxon>
        <taxon>Tracheophyta</taxon>
        <taxon>Spermatophyta</taxon>
        <taxon>Magnoliopsida</taxon>
        <taxon>eudicotyledons</taxon>
        <taxon>Gunneridae</taxon>
        <taxon>Pentapetalae</taxon>
        <taxon>asterids</taxon>
        <taxon>Ericales</taxon>
        <taxon>Theaceae</taxon>
        <taxon>Camellia</taxon>
    </lineage>
</organism>
<proteinExistence type="predicted"/>
<comment type="caution">
    <text evidence="1">The sequence shown here is derived from an EMBL/GenBank/DDBJ whole genome shotgun (WGS) entry which is preliminary data.</text>
</comment>
<evidence type="ECO:0000313" key="1">
    <source>
        <dbReference type="EMBL" id="KAI8006706.1"/>
    </source>
</evidence>
<evidence type="ECO:0000313" key="2">
    <source>
        <dbReference type="Proteomes" id="UP001060215"/>
    </source>
</evidence>
<dbReference type="EMBL" id="CM045764">
    <property type="protein sequence ID" value="KAI8006706.1"/>
    <property type="molecule type" value="Genomic_DNA"/>
</dbReference>
<accession>A0ACC0H105</accession>
<keyword evidence="2" id="KW-1185">Reference proteome</keyword>
<dbReference type="Proteomes" id="UP001060215">
    <property type="component" value="Chromosome 7"/>
</dbReference>
<protein>
    <submittedName>
        <fullName evidence="1">Glutathione S-transferase parA</fullName>
    </submittedName>
</protein>
<reference evidence="1 2" key="1">
    <citation type="journal article" date="2022" name="Plant J.">
        <title>Chromosome-level genome of Camellia lanceoleosa provides a valuable resource for understanding genome evolution and self-incompatibility.</title>
        <authorList>
            <person name="Gong W."/>
            <person name="Xiao S."/>
            <person name="Wang L."/>
            <person name="Liao Z."/>
            <person name="Chang Y."/>
            <person name="Mo W."/>
            <person name="Hu G."/>
            <person name="Li W."/>
            <person name="Zhao G."/>
            <person name="Zhu H."/>
            <person name="Hu X."/>
            <person name="Ji K."/>
            <person name="Xiang X."/>
            <person name="Song Q."/>
            <person name="Yuan D."/>
            <person name="Jin S."/>
            <person name="Zhang L."/>
        </authorList>
    </citation>
    <scope>NUCLEOTIDE SEQUENCE [LARGE SCALE GENOMIC DNA]</scope>
    <source>
        <strain evidence="1">SQ_2022a</strain>
    </source>
</reference>